<dbReference type="PANTHER" id="PTHR21368">
    <property type="entry name" value="50S RIBOSOMAL PROTEIN L9"/>
    <property type="match status" value="1"/>
</dbReference>
<feature type="compositionally biased region" description="Basic and acidic residues" evidence="4">
    <location>
        <begin position="137"/>
        <end position="151"/>
    </location>
</feature>
<comment type="similarity">
    <text evidence="1">Belongs to the bacterial ribosomal protein bL9 family.</text>
</comment>
<evidence type="ECO:0000313" key="7">
    <source>
        <dbReference type="RefSeq" id="XP_033463540.1"/>
    </source>
</evidence>
<name>A0A6J3MFS0_9PEZI</name>
<dbReference type="RefSeq" id="XP_033463540.1">
    <property type="nucleotide sequence ID" value="XM_033604030.1"/>
</dbReference>
<reference evidence="7" key="3">
    <citation type="submission" date="2025-08" db="UniProtKB">
        <authorList>
            <consortium name="RefSeq"/>
        </authorList>
    </citation>
    <scope>IDENTIFICATION</scope>
    <source>
        <strain evidence="7">CBS 342.82</strain>
    </source>
</reference>
<protein>
    <recommendedName>
        <fullName evidence="5">Ribosomal protein L9 domain-containing protein</fullName>
    </recommendedName>
</protein>
<dbReference type="InterPro" id="IPR020070">
    <property type="entry name" value="Ribosomal_bL9_N"/>
</dbReference>
<evidence type="ECO:0000259" key="5">
    <source>
        <dbReference type="Pfam" id="PF01281"/>
    </source>
</evidence>
<dbReference type="GO" id="GO:0005840">
    <property type="term" value="C:ribosome"/>
    <property type="evidence" value="ECO:0007669"/>
    <property type="project" value="UniProtKB-KW"/>
</dbReference>
<reference evidence="7" key="2">
    <citation type="submission" date="2020-04" db="EMBL/GenBank/DDBJ databases">
        <authorList>
            <consortium name="NCBI Genome Project"/>
        </authorList>
    </citation>
    <scope>NUCLEOTIDE SEQUENCE</scope>
    <source>
        <strain evidence="7">CBS 342.82</strain>
    </source>
</reference>
<dbReference type="OrthoDB" id="5555409at2759"/>
<dbReference type="GO" id="GO:0006412">
    <property type="term" value="P:translation"/>
    <property type="evidence" value="ECO:0007669"/>
    <property type="project" value="InterPro"/>
</dbReference>
<evidence type="ECO:0000256" key="1">
    <source>
        <dbReference type="ARBA" id="ARBA00010605"/>
    </source>
</evidence>
<accession>A0A6J3MFS0</accession>
<sequence length="291" mass="32493">MAFQIPKRTIPQCSACIQNHIRNIIGDVSGPVSSLRQQIRGKKKMVNNTGTSIVQLLKDKPEYGRKGSFVPIPTGLMRNKWFPERIAEYVSKQELKALKLNNISTERDLDFGITEEMRAARRAAEGGDEMEELVTEEEIKTEPRPRPVGDIELSPERSRELIEIFIPKRLEFPRTAIAGNRPEDQRSAFSAGAELLAARTGGVGVNDKLAPIYGSVTLHDVAVVMRAAMDTNDEARRVVINQDDLTFIDLPASSEADADRIKNIGDFVVELKLKNMTEPVVRTIRVVPKSF</sequence>
<gene>
    <name evidence="7" type="ORF">K489DRAFT_376921</name>
</gene>
<keyword evidence="3" id="KW-0687">Ribonucleoprotein</keyword>
<dbReference type="GO" id="GO:0003735">
    <property type="term" value="F:structural constituent of ribosome"/>
    <property type="evidence" value="ECO:0007669"/>
    <property type="project" value="InterPro"/>
</dbReference>
<proteinExistence type="inferred from homology"/>
<dbReference type="GO" id="GO:1990904">
    <property type="term" value="C:ribonucleoprotein complex"/>
    <property type="evidence" value="ECO:0007669"/>
    <property type="project" value="UniProtKB-KW"/>
</dbReference>
<evidence type="ECO:0000256" key="2">
    <source>
        <dbReference type="ARBA" id="ARBA00022980"/>
    </source>
</evidence>
<dbReference type="Pfam" id="PF01281">
    <property type="entry name" value="Ribosomal_L9_N"/>
    <property type="match status" value="1"/>
</dbReference>
<evidence type="ECO:0000313" key="6">
    <source>
        <dbReference type="Proteomes" id="UP000504637"/>
    </source>
</evidence>
<dbReference type="SUPFAM" id="SSF55658">
    <property type="entry name" value="L9 N-domain-like"/>
    <property type="match status" value="1"/>
</dbReference>
<dbReference type="Proteomes" id="UP000504637">
    <property type="component" value="Unplaced"/>
</dbReference>
<feature type="region of interest" description="Disordered" evidence="4">
    <location>
        <begin position="122"/>
        <end position="151"/>
    </location>
</feature>
<feature type="compositionally biased region" description="Acidic residues" evidence="4">
    <location>
        <begin position="126"/>
        <end position="136"/>
    </location>
</feature>
<dbReference type="AlphaFoldDB" id="A0A6J3MFS0"/>
<evidence type="ECO:0000256" key="4">
    <source>
        <dbReference type="SAM" id="MobiDB-lite"/>
    </source>
</evidence>
<dbReference type="Gene3D" id="3.40.5.10">
    <property type="entry name" value="Ribosomal protein L9, N-terminal domain"/>
    <property type="match status" value="1"/>
</dbReference>
<organism evidence="7">
    <name type="scientific">Dissoconium aciculare CBS 342.82</name>
    <dbReference type="NCBI Taxonomy" id="1314786"/>
    <lineage>
        <taxon>Eukaryota</taxon>
        <taxon>Fungi</taxon>
        <taxon>Dikarya</taxon>
        <taxon>Ascomycota</taxon>
        <taxon>Pezizomycotina</taxon>
        <taxon>Dothideomycetes</taxon>
        <taxon>Dothideomycetidae</taxon>
        <taxon>Mycosphaerellales</taxon>
        <taxon>Dissoconiaceae</taxon>
        <taxon>Dissoconium</taxon>
    </lineage>
</organism>
<dbReference type="GeneID" id="54361830"/>
<keyword evidence="6" id="KW-1185">Reference proteome</keyword>
<feature type="domain" description="Ribosomal protein L9" evidence="5">
    <location>
        <begin position="54"/>
        <end position="98"/>
    </location>
</feature>
<dbReference type="InterPro" id="IPR000244">
    <property type="entry name" value="Ribosomal_bL9"/>
</dbReference>
<evidence type="ECO:0000256" key="3">
    <source>
        <dbReference type="ARBA" id="ARBA00023274"/>
    </source>
</evidence>
<keyword evidence="2" id="KW-0689">Ribosomal protein</keyword>
<reference evidence="7" key="1">
    <citation type="submission" date="2020-01" db="EMBL/GenBank/DDBJ databases">
        <authorList>
            <consortium name="DOE Joint Genome Institute"/>
            <person name="Haridas S."/>
            <person name="Albert R."/>
            <person name="Binder M."/>
            <person name="Bloem J."/>
            <person name="Labutti K."/>
            <person name="Salamov A."/>
            <person name="Andreopoulos B."/>
            <person name="Baker S.E."/>
            <person name="Barry K."/>
            <person name="Bills G."/>
            <person name="Bluhm B.H."/>
            <person name="Cannon C."/>
            <person name="Castanera R."/>
            <person name="Culley D.E."/>
            <person name="Daum C."/>
            <person name="Ezra D."/>
            <person name="Gonzalez J.B."/>
            <person name="Henrissat B."/>
            <person name="Kuo A."/>
            <person name="Liang C."/>
            <person name="Lipzen A."/>
            <person name="Lutzoni F."/>
            <person name="Magnuson J."/>
            <person name="Mondo S."/>
            <person name="Nolan M."/>
            <person name="Ohm R."/>
            <person name="Pangilinan J."/>
            <person name="Park H.-J."/>
            <person name="Ramirez L."/>
            <person name="Alfaro M."/>
            <person name="Sun H."/>
            <person name="Tritt A."/>
            <person name="Yoshinaga Y."/>
            <person name="Zwiers L.-H."/>
            <person name="Turgeon B.G."/>
            <person name="Goodwin S.B."/>
            <person name="Spatafora J.W."/>
            <person name="Crous P.W."/>
            <person name="Grigoriev I.V."/>
        </authorList>
    </citation>
    <scope>NUCLEOTIDE SEQUENCE</scope>
    <source>
        <strain evidence="7">CBS 342.82</strain>
    </source>
</reference>
<dbReference type="InterPro" id="IPR009027">
    <property type="entry name" value="Ribosomal_bL9/RNase_H1_N"/>
</dbReference>
<dbReference type="InterPro" id="IPR036935">
    <property type="entry name" value="Ribosomal_bL9_N_sf"/>
</dbReference>